<dbReference type="SUPFAM" id="SSF56784">
    <property type="entry name" value="HAD-like"/>
    <property type="match status" value="1"/>
</dbReference>
<dbReference type="InterPro" id="IPR023214">
    <property type="entry name" value="HAD_sf"/>
</dbReference>
<protein>
    <recommendedName>
        <fullName evidence="4">Acid phosphatase</fullName>
    </recommendedName>
</protein>
<proteinExistence type="predicted"/>
<evidence type="ECO:0008006" key="4">
    <source>
        <dbReference type="Google" id="ProtNLM"/>
    </source>
</evidence>
<dbReference type="AlphaFoldDB" id="A0AAP0X3D8"/>
<accession>A0AAP0X3D8</accession>
<gene>
    <name evidence="2" type="ORF">L1049_020092</name>
</gene>
<dbReference type="InterPro" id="IPR005519">
    <property type="entry name" value="Acid_phosphat_B-like"/>
</dbReference>
<evidence type="ECO:0000256" key="1">
    <source>
        <dbReference type="ARBA" id="ARBA00022729"/>
    </source>
</evidence>
<keyword evidence="1" id="KW-0732">Signal</keyword>
<dbReference type="InterPro" id="IPR036412">
    <property type="entry name" value="HAD-like_sf"/>
</dbReference>
<reference evidence="2 3" key="1">
    <citation type="journal article" date="2024" name="Plant J.">
        <title>Genome sequences and population genomics reveal climatic adaptation and genomic divergence between two closely related sweetgum species.</title>
        <authorList>
            <person name="Xu W.Q."/>
            <person name="Ren C.Q."/>
            <person name="Zhang X.Y."/>
            <person name="Comes H.P."/>
            <person name="Liu X.H."/>
            <person name="Li Y.G."/>
            <person name="Kettle C.J."/>
            <person name="Jalonen R."/>
            <person name="Gaisberger H."/>
            <person name="Ma Y.Z."/>
            <person name="Qiu Y.X."/>
        </authorList>
    </citation>
    <scope>NUCLEOTIDE SEQUENCE [LARGE SCALE GENOMIC DNA]</scope>
    <source>
        <strain evidence="2">Hangzhou</strain>
    </source>
</reference>
<comment type="caution">
    <text evidence="2">The sequence shown here is derived from an EMBL/GenBank/DDBJ whole genome shotgun (WGS) entry which is preliminary data.</text>
</comment>
<keyword evidence="3" id="KW-1185">Reference proteome</keyword>
<name>A0AAP0X3D8_LIQFO</name>
<dbReference type="PANTHER" id="PTHR31284:SF7">
    <property type="entry name" value="ACID PHOSPHATASE-LIKE PROTEIN"/>
    <property type="match status" value="1"/>
</dbReference>
<organism evidence="2 3">
    <name type="scientific">Liquidambar formosana</name>
    <name type="common">Formosan gum</name>
    <dbReference type="NCBI Taxonomy" id="63359"/>
    <lineage>
        <taxon>Eukaryota</taxon>
        <taxon>Viridiplantae</taxon>
        <taxon>Streptophyta</taxon>
        <taxon>Embryophyta</taxon>
        <taxon>Tracheophyta</taxon>
        <taxon>Spermatophyta</taxon>
        <taxon>Magnoliopsida</taxon>
        <taxon>eudicotyledons</taxon>
        <taxon>Gunneridae</taxon>
        <taxon>Pentapetalae</taxon>
        <taxon>Saxifragales</taxon>
        <taxon>Altingiaceae</taxon>
        <taxon>Liquidambar</taxon>
    </lineage>
</organism>
<dbReference type="EMBL" id="JBBPBK010000001">
    <property type="protein sequence ID" value="KAK9292134.1"/>
    <property type="molecule type" value="Genomic_DNA"/>
</dbReference>
<dbReference type="Pfam" id="PF03767">
    <property type="entry name" value="Acid_phosphat_B"/>
    <property type="match status" value="1"/>
</dbReference>
<dbReference type="Proteomes" id="UP001415857">
    <property type="component" value="Unassembled WGS sequence"/>
</dbReference>
<evidence type="ECO:0000313" key="2">
    <source>
        <dbReference type="EMBL" id="KAK9292134.1"/>
    </source>
</evidence>
<sequence>MSPLDLRCTFNFPHRLPVLLCSKFIGHHQPKNNGYSRTYRCRISDARSSLIVVPIEREDEHQSILRSSSCNYSSFVEAEDFLTSTIGENGKMTINHQIPRKHRNPIQRIGRRNSITVYELEECAEYVKDYITRRAYAIDLNRVSKEAGLYAKSIELGGDGKDVWVFDVDETLLSHLPYYAEHGYGLEVFDSAKFDKWVDKAMAPAIESSLELYEEVLSLGFKVFLLTGRSEKQRDVTVENLMKAGFRNWDKLILR</sequence>
<evidence type="ECO:0000313" key="3">
    <source>
        <dbReference type="Proteomes" id="UP001415857"/>
    </source>
</evidence>
<dbReference type="PANTHER" id="PTHR31284">
    <property type="entry name" value="ACID PHOSPHATASE-LIKE PROTEIN"/>
    <property type="match status" value="1"/>
</dbReference>
<dbReference type="Gene3D" id="3.40.50.1000">
    <property type="entry name" value="HAD superfamily/HAD-like"/>
    <property type="match status" value="1"/>
</dbReference>